<comment type="caution">
    <text evidence="2">The sequence shown here is derived from an EMBL/GenBank/DDBJ whole genome shotgun (WGS) entry which is preliminary data.</text>
</comment>
<organism evidence="2 3">
    <name type="scientific">Colletotrichum incanum</name>
    <name type="common">Soybean anthracnose fungus</name>
    <dbReference type="NCBI Taxonomy" id="1573173"/>
    <lineage>
        <taxon>Eukaryota</taxon>
        <taxon>Fungi</taxon>
        <taxon>Dikarya</taxon>
        <taxon>Ascomycota</taxon>
        <taxon>Pezizomycotina</taxon>
        <taxon>Sordariomycetes</taxon>
        <taxon>Hypocreomycetidae</taxon>
        <taxon>Glomerellales</taxon>
        <taxon>Glomerellaceae</taxon>
        <taxon>Colletotrichum</taxon>
        <taxon>Colletotrichum spaethianum species complex</taxon>
    </lineage>
</organism>
<accession>A0A161Y0P9</accession>
<dbReference type="Gene3D" id="1.10.3210.10">
    <property type="entry name" value="Hypothetical protein af1432"/>
    <property type="match status" value="1"/>
</dbReference>
<dbReference type="InterPro" id="IPR003607">
    <property type="entry name" value="HD/PDEase_dom"/>
</dbReference>
<dbReference type="InterPro" id="IPR017771">
    <property type="entry name" value="Cyanamide_hydratase_HD"/>
</dbReference>
<keyword evidence="3" id="KW-1185">Reference proteome</keyword>
<dbReference type="SUPFAM" id="SSF109604">
    <property type="entry name" value="HD-domain/PDEase-like"/>
    <property type="match status" value="1"/>
</dbReference>
<dbReference type="NCBIfam" id="TIGR03401">
    <property type="entry name" value="cyanamide_fam"/>
    <property type="match status" value="1"/>
</dbReference>
<evidence type="ECO:0000313" key="3">
    <source>
        <dbReference type="Proteomes" id="UP000076584"/>
    </source>
</evidence>
<dbReference type="FunFam" id="1.10.3210.10:FF:000038">
    <property type="entry name" value="Cyanamide hydratase, putative"/>
    <property type="match status" value="1"/>
</dbReference>
<dbReference type="PROSITE" id="PS51831">
    <property type="entry name" value="HD"/>
    <property type="match status" value="1"/>
</dbReference>
<dbReference type="AlphaFoldDB" id="A0A161Y0P9"/>
<dbReference type="PANTHER" id="PTHR35569:SF8">
    <property type="entry name" value="HYDRATASE, PUTATIVE (AFU_ORTHOLOGUE AFUA_7G06270)-RELATED"/>
    <property type="match status" value="1"/>
</dbReference>
<sequence>LTSQPNPTVVLFASQTSQPRPKKTPHLTMCQDEVGLNGWTAVPVDAGRIFGDEPFLNEPSPLSINDIKFPSDDPVVAQTLRYAKERLHTETFNHSMRVFYYGMAISKQQFSEKAAVLSPSTWALTCLLHDLGTADENLTATHMSFDIYGGFKALLALKDHGATSDQAEAVAEAIVRHQDMGVDGTITFLGQLIQLATLYDNVGRHPYVRDFGRIIHETTRREINEAHPRLKWCSFFSNTLRKEEGLKPWCHSTHIVNFDKDIESNTLMGEWE</sequence>
<dbReference type="CDD" id="cd00077">
    <property type="entry name" value="HDc"/>
    <property type="match status" value="1"/>
</dbReference>
<feature type="non-terminal residue" evidence="2">
    <location>
        <position position="1"/>
    </location>
</feature>
<dbReference type="EMBL" id="LFIW01001230">
    <property type="protein sequence ID" value="KZL83032.1"/>
    <property type="molecule type" value="Genomic_DNA"/>
</dbReference>
<gene>
    <name evidence="2" type="ORF">CI238_08091</name>
</gene>
<reference evidence="2 3" key="1">
    <citation type="submission" date="2015-06" db="EMBL/GenBank/DDBJ databases">
        <title>Survival trade-offs in plant roots during colonization by closely related pathogenic and mutualistic fungi.</title>
        <authorList>
            <person name="Hacquard S."/>
            <person name="Kracher B."/>
            <person name="Hiruma K."/>
            <person name="Weinman A."/>
            <person name="Muench P."/>
            <person name="Garrido Oter R."/>
            <person name="Ver Loren van Themaat E."/>
            <person name="Dallerey J.-F."/>
            <person name="Damm U."/>
            <person name="Henrissat B."/>
            <person name="Lespinet O."/>
            <person name="Thon M."/>
            <person name="Kemen E."/>
            <person name="McHardy A.C."/>
            <person name="Schulze-Lefert P."/>
            <person name="O'Connell R.J."/>
        </authorList>
    </citation>
    <scope>NUCLEOTIDE SEQUENCE [LARGE SCALE GENOMIC DNA]</scope>
    <source>
        <strain evidence="2 3">MAFF 238704</strain>
    </source>
</reference>
<feature type="domain" description="HD" evidence="1">
    <location>
        <begin position="91"/>
        <end position="202"/>
    </location>
</feature>
<protein>
    <submittedName>
        <fullName evidence="2">Cyanamide hydratase</fullName>
    </submittedName>
</protein>
<evidence type="ECO:0000259" key="1">
    <source>
        <dbReference type="PROSITE" id="PS51831"/>
    </source>
</evidence>
<dbReference type="PANTHER" id="PTHR35569">
    <property type="entry name" value="CYANAMIDE HYDRATASE DDI2-RELATED"/>
    <property type="match status" value="1"/>
</dbReference>
<dbReference type="InterPro" id="IPR006674">
    <property type="entry name" value="HD_domain"/>
</dbReference>
<evidence type="ECO:0000313" key="2">
    <source>
        <dbReference type="EMBL" id="KZL83032.1"/>
    </source>
</evidence>
<name>A0A161Y0P9_COLIC</name>
<dbReference type="Proteomes" id="UP000076584">
    <property type="component" value="Unassembled WGS sequence"/>
</dbReference>
<proteinExistence type="predicted"/>